<evidence type="ECO:0000256" key="3">
    <source>
        <dbReference type="ARBA" id="ARBA00022448"/>
    </source>
</evidence>
<keyword evidence="6" id="KW-0653">Protein transport</keyword>
<dbReference type="GO" id="GO:0005737">
    <property type="term" value="C:cytoplasm"/>
    <property type="evidence" value="ECO:0007669"/>
    <property type="project" value="UniProtKB-SubCell"/>
</dbReference>
<dbReference type="InterPro" id="IPR058584">
    <property type="entry name" value="IMB1_TNPO1-like_TPR"/>
</dbReference>
<dbReference type="Pfam" id="PF25780">
    <property type="entry name" value="TPR_IPO5"/>
    <property type="match status" value="1"/>
</dbReference>
<gene>
    <name evidence="11" type="ORF">ACHAWO_003566</name>
</gene>
<dbReference type="PROSITE" id="PS50077">
    <property type="entry name" value="HEAT_REPEAT"/>
    <property type="match status" value="1"/>
</dbReference>
<feature type="compositionally biased region" description="Acidic residues" evidence="9">
    <location>
        <begin position="662"/>
        <end position="679"/>
    </location>
</feature>
<dbReference type="InterPro" id="IPR021133">
    <property type="entry name" value="HEAT_type_2"/>
</dbReference>
<dbReference type="SUPFAM" id="SSF48371">
    <property type="entry name" value="ARM repeat"/>
    <property type="match status" value="2"/>
</dbReference>
<dbReference type="PANTHER" id="PTHR10527">
    <property type="entry name" value="IMPORTIN BETA"/>
    <property type="match status" value="1"/>
</dbReference>
<dbReference type="EMBL" id="JALLPJ020000082">
    <property type="protein sequence ID" value="KAL3802934.1"/>
    <property type="molecule type" value="Genomic_DNA"/>
</dbReference>
<evidence type="ECO:0000256" key="4">
    <source>
        <dbReference type="ARBA" id="ARBA00022490"/>
    </source>
</evidence>
<dbReference type="Pfam" id="PF13513">
    <property type="entry name" value="HEAT_EZ"/>
    <property type="match status" value="1"/>
</dbReference>
<feature type="domain" description="Importin N-terminal" evidence="10">
    <location>
        <begin position="29"/>
        <end position="111"/>
    </location>
</feature>
<feature type="region of interest" description="Disordered" evidence="9">
    <location>
        <begin position="658"/>
        <end position="679"/>
    </location>
</feature>
<dbReference type="InterPro" id="IPR001494">
    <property type="entry name" value="Importin-beta_N"/>
</dbReference>
<accession>A0ABD3QSG1</accession>
<evidence type="ECO:0000313" key="11">
    <source>
        <dbReference type="EMBL" id="KAL3802934.1"/>
    </source>
</evidence>
<keyword evidence="3" id="KW-0813">Transport</keyword>
<keyword evidence="12" id="KW-1185">Reference proteome</keyword>
<dbReference type="InterPro" id="IPR011989">
    <property type="entry name" value="ARM-like"/>
</dbReference>
<protein>
    <recommendedName>
        <fullName evidence="10">Importin N-terminal domain-containing protein</fullName>
    </recommendedName>
</protein>
<feature type="repeat" description="HEAT" evidence="8">
    <location>
        <begin position="433"/>
        <end position="469"/>
    </location>
</feature>
<dbReference type="GO" id="GO:0015031">
    <property type="term" value="P:protein transport"/>
    <property type="evidence" value="ECO:0007669"/>
    <property type="project" value="UniProtKB-KW"/>
</dbReference>
<dbReference type="Pfam" id="PF23271">
    <property type="entry name" value="HEAT_GCN1"/>
    <property type="match status" value="1"/>
</dbReference>
<evidence type="ECO:0000256" key="5">
    <source>
        <dbReference type="ARBA" id="ARBA00022737"/>
    </source>
</evidence>
<sequence>MAALSADAKIMADLLAALTHPDTNAIRQAEAALKPLLKKPACVPVLVEVINARETLVRSARLDFLKFWDVNEAIRHVATIVLRKRISSHLKSFDANTKNALKAELLNILSVESSRPVRNGSVALVATVCKSEAEADVDSSGGAGWPELFRFVAAAAGDAHPEARELAFLLLGEMTETIGEHLKPQFETLANLFGSALKDAEPKVQNAAVKALGLLMSYLADESGQIDIFTPLVPGVLTVAEACRARHDEEVVSTVLDVLYDLTYSPSQSLGAYMGPIIQYCQLCMADSNLEMGVRDSAALVVATIAESRPKHLGRDTALLNGVLETIFNLIENSEGSAAGALFESNPAWKEDFEDQEGYEDNEGGPTETSMAQGTLDMLACELPKKYIFQPVVQRCVSRLGSQDANHRKAGIACLGVIAEGCAEQLRDHLNELMPHVFRSAGDPDARVRECACFALGQLSEHCQPEVLSYSSQILPIVFALLDDANIAVQATSCYVLEMFCERLEPDGVRPLLDPLVKKLAAMLEATTKRSVQEMAVAAMAATAVAAEEEFAPYVPGVASLMSKMMDLKEEKMYSLRGRALECMGHIAIAVGKEHFRPYFTGTMKCACEGLAFDSTDLHEFAFAAFANLAKVMGDEFAPALPELVPHLISVINQDEGRYEPAEDGEGGEFNALDDSDDEDEGGNMVMHIRTALLESKKGAITAIGEMAAHTGASYLPYVEETMTALMGAAENWHPLIKMECADAMPSLVVSVVAKEHNGEIKWEKGDVSGASPLSPPTAAVTNAVLGQLVGLMQDDSKEVVGKACEGIQSVLELCGPHAFASIASSCLENTHAILSKQAPCQQMEEYEEEFGEEDDDHDSFMTHVCDLVGAFARVMGSHFVQYLPQFLPAICGYAKSSRPSSDRAMAVGCLGELAQELGSGIADHWQSVFYPAAIAGLADSDDSVKRNAAFCIGVSCEGLGEAVTSQYPAMLQALSPLFGVDASQGDTSAACVDNACAAVARMIMTSQSHIPMGQVLPVMLKAMPLKSDMTENETVYNCLLGLLHTNNADLAANKVELARVFGLAAADDSKVDDEIKDKLKLALQSLS</sequence>
<keyword evidence="5" id="KW-0677">Repeat</keyword>
<comment type="caution">
    <text evidence="11">The sequence shown here is derived from an EMBL/GenBank/DDBJ whole genome shotgun (WGS) entry which is preliminary data.</text>
</comment>
<comment type="subcellular location">
    <subcellularLocation>
        <location evidence="2">Cytoplasm</location>
    </subcellularLocation>
    <subcellularLocation>
        <location evidence="1">Nucleus</location>
    </subcellularLocation>
</comment>
<evidence type="ECO:0000259" key="10">
    <source>
        <dbReference type="PROSITE" id="PS50166"/>
    </source>
</evidence>
<dbReference type="InterPro" id="IPR057546">
    <property type="entry name" value="HEAT_GCN1"/>
</dbReference>
<evidence type="ECO:0000256" key="1">
    <source>
        <dbReference type="ARBA" id="ARBA00004123"/>
    </source>
</evidence>
<organism evidence="11 12">
    <name type="scientific">Cyclotella atomus</name>
    <dbReference type="NCBI Taxonomy" id="382360"/>
    <lineage>
        <taxon>Eukaryota</taxon>
        <taxon>Sar</taxon>
        <taxon>Stramenopiles</taxon>
        <taxon>Ochrophyta</taxon>
        <taxon>Bacillariophyta</taxon>
        <taxon>Coscinodiscophyceae</taxon>
        <taxon>Thalassiosirophycidae</taxon>
        <taxon>Stephanodiscales</taxon>
        <taxon>Stephanodiscaceae</taxon>
        <taxon>Cyclotella</taxon>
    </lineage>
</organism>
<dbReference type="PROSITE" id="PS50166">
    <property type="entry name" value="IMPORTIN_B_NT"/>
    <property type="match status" value="1"/>
</dbReference>
<keyword evidence="4" id="KW-0963">Cytoplasm</keyword>
<evidence type="ECO:0000313" key="12">
    <source>
        <dbReference type="Proteomes" id="UP001530400"/>
    </source>
</evidence>
<name>A0ABD3QSG1_9STRA</name>
<keyword evidence="7" id="KW-0539">Nucleus</keyword>
<reference evidence="11 12" key="1">
    <citation type="submission" date="2024-10" db="EMBL/GenBank/DDBJ databases">
        <title>Updated reference genomes for cyclostephanoid diatoms.</title>
        <authorList>
            <person name="Roberts W.R."/>
            <person name="Alverson A.J."/>
        </authorList>
    </citation>
    <scope>NUCLEOTIDE SEQUENCE [LARGE SCALE GENOMIC DNA]</scope>
    <source>
        <strain evidence="11 12">AJA010-31</strain>
    </source>
</reference>
<dbReference type="InterPro" id="IPR040122">
    <property type="entry name" value="Importin_beta"/>
</dbReference>
<evidence type="ECO:0000256" key="7">
    <source>
        <dbReference type="ARBA" id="ARBA00023242"/>
    </source>
</evidence>
<proteinExistence type="predicted"/>
<dbReference type="AlphaFoldDB" id="A0ABD3QSG1"/>
<dbReference type="InterPro" id="IPR057672">
    <property type="entry name" value="TPR_IPO4/5"/>
</dbReference>
<evidence type="ECO:0000256" key="9">
    <source>
        <dbReference type="SAM" id="MobiDB-lite"/>
    </source>
</evidence>
<dbReference type="Proteomes" id="UP001530400">
    <property type="component" value="Unassembled WGS sequence"/>
</dbReference>
<evidence type="ECO:0000256" key="2">
    <source>
        <dbReference type="ARBA" id="ARBA00004496"/>
    </source>
</evidence>
<dbReference type="Pfam" id="PF25574">
    <property type="entry name" value="TPR_IMB1"/>
    <property type="match status" value="1"/>
</dbReference>
<evidence type="ECO:0000256" key="6">
    <source>
        <dbReference type="ARBA" id="ARBA00022927"/>
    </source>
</evidence>
<evidence type="ECO:0000256" key="8">
    <source>
        <dbReference type="PROSITE-ProRule" id="PRU00103"/>
    </source>
</evidence>
<dbReference type="InterPro" id="IPR016024">
    <property type="entry name" value="ARM-type_fold"/>
</dbReference>
<dbReference type="Gene3D" id="1.25.10.10">
    <property type="entry name" value="Leucine-rich Repeat Variant"/>
    <property type="match status" value="1"/>
</dbReference>